<sequence length="70" mass="8119">MSTHPSPRERLEIRSVIQRLTVKFATAHSAGHIQDVVDESYRTFDDARIRDFVPLLTERRARRELAKANS</sequence>
<evidence type="ECO:0000313" key="2">
    <source>
        <dbReference type="EMBL" id="WIY06669.1"/>
    </source>
</evidence>
<reference evidence="2 3" key="1">
    <citation type="submission" date="2023-06" db="EMBL/GenBank/DDBJ databases">
        <authorList>
            <person name="Oyuntsetseg B."/>
            <person name="Kim S.B."/>
        </authorList>
    </citation>
    <scope>NUCLEOTIDE SEQUENCE [LARGE SCALE GENOMIC DNA]</scope>
    <source>
        <strain evidence="2 3">4-36</strain>
    </source>
</reference>
<dbReference type="RefSeq" id="WP_286002927.1">
    <property type="nucleotide sequence ID" value="NZ_CP127295.1"/>
</dbReference>
<dbReference type="NCBIfam" id="NF046112">
    <property type="entry name" value="MSMEG_6209_Nter"/>
    <property type="match status" value="1"/>
</dbReference>
<accession>A0A9Y2JZS7</accession>
<dbReference type="Proteomes" id="UP001239397">
    <property type="component" value="Chromosome"/>
</dbReference>
<dbReference type="KEGG" id="amog:QRX60_23505"/>
<gene>
    <name evidence="2" type="ORF">QRX60_23505</name>
</gene>
<keyword evidence="3" id="KW-1185">Reference proteome</keyword>
<dbReference type="Pfam" id="PF21234">
    <property type="entry name" value="Phosphatase-like_N"/>
    <property type="match status" value="1"/>
</dbReference>
<dbReference type="AlphaFoldDB" id="A0A9Y2JZS7"/>
<proteinExistence type="predicted"/>
<protein>
    <recommendedName>
        <fullName evidence="1">Protein-tyrosine-phosphatase-like N-terminal domain-containing protein</fullName>
    </recommendedName>
</protein>
<organism evidence="2 3">
    <name type="scientific">Amycolatopsis mongoliensis</name>
    <dbReference type="NCBI Taxonomy" id="715475"/>
    <lineage>
        <taxon>Bacteria</taxon>
        <taxon>Bacillati</taxon>
        <taxon>Actinomycetota</taxon>
        <taxon>Actinomycetes</taxon>
        <taxon>Pseudonocardiales</taxon>
        <taxon>Pseudonocardiaceae</taxon>
        <taxon>Amycolatopsis</taxon>
    </lineage>
</organism>
<feature type="domain" description="Protein-tyrosine-phosphatase-like N-terminal" evidence="1">
    <location>
        <begin position="16"/>
        <end position="63"/>
    </location>
</feature>
<dbReference type="EMBL" id="CP127295">
    <property type="protein sequence ID" value="WIY06669.1"/>
    <property type="molecule type" value="Genomic_DNA"/>
</dbReference>
<dbReference type="InterPro" id="IPR048716">
    <property type="entry name" value="Phosphatase-like_N"/>
</dbReference>
<evidence type="ECO:0000313" key="3">
    <source>
        <dbReference type="Proteomes" id="UP001239397"/>
    </source>
</evidence>
<name>A0A9Y2JZS7_9PSEU</name>
<dbReference type="Gene3D" id="1.10.8.1060">
    <property type="entry name" value="Corynebacterium glutamicum thioredoxin-dependent arsenate reductase, N-terminal domain"/>
    <property type="match status" value="1"/>
</dbReference>
<evidence type="ECO:0000259" key="1">
    <source>
        <dbReference type="Pfam" id="PF21234"/>
    </source>
</evidence>